<evidence type="ECO:0000259" key="2">
    <source>
        <dbReference type="PROSITE" id="PS50056"/>
    </source>
</evidence>
<accession>A0A1H3M4I8</accession>
<dbReference type="STRING" id="576131.SAMN05444486_103379"/>
<dbReference type="PANTHER" id="PTHR23339">
    <property type="entry name" value="TYROSINE SPECIFIC PROTEIN PHOSPHATASE AND DUAL SPECIFICITY PROTEIN PHOSPHATASE"/>
    <property type="match status" value="1"/>
</dbReference>
<evidence type="ECO:0000313" key="3">
    <source>
        <dbReference type="EMBL" id="SDY71637.1"/>
    </source>
</evidence>
<dbReference type="InterPro" id="IPR057023">
    <property type="entry name" value="PTP-SAK"/>
</dbReference>
<evidence type="ECO:0000313" key="4">
    <source>
        <dbReference type="Proteomes" id="UP000199026"/>
    </source>
</evidence>
<dbReference type="InterPro" id="IPR029021">
    <property type="entry name" value="Prot-tyrosine_phosphatase-like"/>
</dbReference>
<dbReference type="Gene3D" id="3.90.190.10">
    <property type="entry name" value="Protein tyrosine phosphatase superfamily"/>
    <property type="match status" value="1"/>
</dbReference>
<dbReference type="InterPro" id="IPR003595">
    <property type="entry name" value="Tyr_Pase_cat"/>
</dbReference>
<dbReference type="SUPFAM" id="SSF52799">
    <property type="entry name" value="(Phosphotyrosine protein) phosphatases II"/>
    <property type="match status" value="1"/>
</dbReference>
<reference evidence="3 4" key="1">
    <citation type="submission" date="2016-10" db="EMBL/GenBank/DDBJ databases">
        <authorList>
            <person name="de Groot N.N."/>
        </authorList>
    </citation>
    <scope>NUCLEOTIDE SEQUENCE [LARGE SCALE GENOMIC DNA]</scope>
    <source>
        <strain evidence="3 4">DSM 24677</strain>
    </source>
</reference>
<dbReference type="PROSITE" id="PS50056">
    <property type="entry name" value="TYR_PHOSPHATASE_2"/>
    <property type="match status" value="1"/>
</dbReference>
<keyword evidence="4" id="KW-1185">Reference proteome</keyword>
<dbReference type="PROSITE" id="PS00383">
    <property type="entry name" value="TYR_PHOSPHATASE_1"/>
    <property type="match status" value="1"/>
</dbReference>
<feature type="domain" description="Tyrosine specific protein phosphatases" evidence="2">
    <location>
        <begin position="102"/>
        <end position="169"/>
    </location>
</feature>
<sequence>MRANVTLLAGNGSEMAELEISALTVGEGTLAIASLPGRGGDLKGDLARFGEFKPSLVLTMVTDAELEDVGASQFGYDVQGLGCRWAHLPVVDYGVPSDEALARWVEVSAMARAALKGGGRVIVHCKGGCGRSGMAALRLMIEAGEAPDAALKRLRSVRPCAVETADQFNWAIAASSAL</sequence>
<evidence type="ECO:0000256" key="1">
    <source>
        <dbReference type="ARBA" id="ARBA00022801"/>
    </source>
</evidence>
<name>A0A1H3M4I8_9RHOB</name>
<dbReference type="AlphaFoldDB" id="A0A1H3M4I8"/>
<dbReference type="Pfam" id="PF22784">
    <property type="entry name" value="PTP-SAK"/>
    <property type="match status" value="1"/>
</dbReference>
<dbReference type="Proteomes" id="UP000199026">
    <property type="component" value="Unassembled WGS sequence"/>
</dbReference>
<dbReference type="GeneID" id="78125328"/>
<organism evidence="3 4">
    <name type="scientific">Lentibacter algarum</name>
    <dbReference type="NCBI Taxonomy" id="576131"/>
    <lineage>
        <taxon>Bacteria</taxon>
        <taxon>Pseudomonadati</taxon>
        <taxon>Pseudomonadota</taxon>
        <taxon>Alphaproteobacteria</taxon>
        <taxon>Rhodobacterales</taxon>
        <taxon>Roseobacteraceae</taxon>
        <taxon>Lentibacter</taxon>
    </lineage>
</organism>
<dbReference type="EMBL" id="FNPR01000003">
    <property type="protein sequence ID" value="SDY71637.1"/>
    <property type="molecule type" value="Genomic_DNA"/>
</dbReference>
<dbReference type="InterPro" id="IPR016130">
    <property type="entry name" value="Tyr_Pase_AS"/>
</dbReference>
<dbReference type="GO" id="GO:0016791">
    <property type="term" value="F:phosphatase activity"/>
    <property type="evidence" value="ECO:0007669"/>
    <property type="project" value="UniProtKB-ARBA"/>
</dbReference>
<proteinExistence type="predicted"/>
<dbReference type="FunFam" id="3.90.190.10:FF:000157">
    <property type="entry name" value="Protein-tyrosine phosphatase"/>
    <property type="match status" value="1"/>
</dbReference>
<dbReference type="InterPro" id="IPR000387">
    <property type="entry name" value="Tyr_Pase_dom"/>
</dbReference>
<dbReference type="InterPro" id="IPR050561">
    <property type="entry name" value="PTP"/>
</dbReference>
<gene>
    <name evidence="3" type="ORF">SAMN05444486_103379</name>
</gene>
<protein>
    <submittedName>
        <fullName evidence="3">Protein-tyrosine phosphatase</fullName>
    </submittedName>
</protein>
<dbReference type="SMART" id="SM00404">
    <property type="entry name" value="PTPc_motif"/>
    <property type="match status" value="1"/>
</dbReference>
<keyword evidence="1" id="KW-0378">Hydrolase</keyword>
<dbReference type="RefSeq" id="WP_245724451.1">
    <property type="nucleotide sequence ID" value="NZ_FNPR01000003.1"/>
</dbReference>